<keyword evidence="2" id="KW-1133">Transmembrane helix</keyword>
<organism evidence="3 4">
    <name type="scientific">Tsukamurella soli</name>
    <dbReference type="NCBI Taxonomy" id="644556"/>
    <lineage>
        <taxon>Bacteria</taxon>
        <taxon>Bacillati</taxon>
        <taxon>Actinomycetota</taxon>
        <taxon>Actinomycetes</taxon>
        <taxon>Mycobacteriales</taxon>
        <taxon>Tsukamurellaceae</taxon>
        <taxon>Tsukamurella</taxon>
    </lineage>
</organism>
<accession>A0ABP8JRI6</accession>
<evidence type="ECO:0000313" key="4">
    <source>
        <dbReference type="Proteomes" id="UP001500635"/>
    </source>
</evidence>
<feature type="compositionally biased region" description="Low complexity" evidence="1">
    <location>
        <begin position="415"/>
        <end position="435"/>
    </location>
</feature>
<reference evidence="4" key="1">
    <citation type="journal article" date="2019" name="Int. J. Syst. Evol. Microbiol.">
        <title>The Global Catalogue of Microorganisms (GCM) 10K type strain sequencing project: providing services to taxonomists for standard genome sequencing and annotation.</title>
        <authorList>
            <consortium name="The Broad Institute Genomics Platform"/>
            <consortium name="The Broad Institute Genome Sequencing Center for Infectious Disease"/>
            <person name="Wu L."/>
            <person name="Ma J."/>
        </authorList>
    </citation>
    <scope>NUCLEOTIDE SEQUENCE [LARGE SCALE GENOMIC DNA]</scope>
    <source>
        <strain evidence="4">JCM 17688</strain>
    </source>
</reference>
<feature type="compositionally biased region" description="Low complexity" evidence="1">
    <location>
        <begin position="448"/>
        <end position="475"/>
    </location>
</feature>
<dbReference type="Proteomes" id="UP001500635">
    <property type="component" value="Unassembled WGS sequence"/>
</dbReference>
<dbReference type="EMBL" id="BAABFR010000038">
    <property type="protein sequence ID" value="GAA4394607.1"/>
    <property type="molecule type" value="Genomic_DNA"/>
</dbReference>
<keyword evidence="2" id="KW-0472">Membrane</keyword>
<sequence length="499" mass="49199">MATASLGASIDHGLVYCSLIATDGGEVTERQTRAIHPGGFPSICPAERITSGFDLLEAYSDEPITAYGIACRRRRDVFGLRLRSVGPRRTATIVGEIDAILRSLDATGAIARYDTVLLVDVGAGLWMSVVEVASGTVRWRGVLRSAPADGAGVAARVTDALRVTSVRPQAMVLYGVGAAMASVADEVRAAARDASPALPVIIPTDPEGVLAAGAALVAADAVAARATAATTAGGAGVVATAGGGAASRRPARRLRTVDGGTWLTGFALPLMVLAGLLCAGLVATLATGAIGSVGDVGGVPPQTTAQPAAETADGPIVVGTGTVATVATEVNPPVRTTDDATPPGDRAGVTVLPPVVTTYGREPAMTIFATPPPTVTQHTTTPTAIEKPSQTRPSSTETRTRPTGSAASGVRPLRAGTAIAPGGAAGTSGLPAAGATGAGGEGAGVGLGEPPTTDVPETDPGAAGAGATTSPDDGTPTPAFGLLPRPDRTGGAVVAPGPP</sequence>
<protein>
    <recommendedName>
        <fullName evidence="5">Hsp70 protein</fullName>
    </recommendedName>
</protein>
<keyword evidence="2" id="KW-0812">Transmembrane</keyword>
<feature type="compositionally biased region" description="Low complexity" evidence="1">
    <location>
        <begin position="375"/>
        <end position="403"/>
    </location>
</feature>
<evidence type="ECO:0008006" key="5">
    <source>
        <dbReference type="Google" id="ProtNLM"/>
    </source>
</evidence>
<gene>
    <name evidence="3" type="ORF">GCM10023147_26880</name>
</gene>
<evidence type="ECO:0000256" key="1">
    <source>
        <dbReference type="SAM" id="MobiDB-lite"/>
    </source>
</evidence>
<keyword evidence="4" id="KW-1185">Reference proteome</keyword>
<comment type="caution">
    <text evidence="3">The sequence shown here is derived from an EMBL/GenBank/DDBJ whole genome shotgun (WGS) entry which is preliminary data.</text>
</comment>
<evidence type="ECO:0000313" key="3">
    <source>
        <dbReference type="EMBL" id="GAA4394607.1"/>
    </source>
</evidence>
<evidence type="ECO:0000256" key="2">
    <source>
        <dbReference type="SAM" id="Phobius"/>
    </source>
</evidence>
<dbReference type="RefSeq" id="WP_344996540.1">
    <property type="nucleotide sequence ID" value="NZ_BAABFR010000038.1"/>
</dbReference>
<proteinExistence type="predicted"/>
<name>A0ABP8JRI6_9ACTN</name>
<feature type="compositionally biased region" description="Gly residues" evidence="1">
    <location>
        <begin position="436"/>
        <end position="447"/>
    </location>
</feature>
<feature type="transmembrane region" description="Helical" evidence="2">
    <location>
        <begin position="262"/>
        <end position="286"/>
    </location>
</feature>
<feature type="region of interest" description="Disordered" evidence="1">
    <location>
        <begin position="366"/>
        <end position="499"/>
    </location>
</feature>